<dbReference type="AlphaFoldDB" id="R3W4L7"/>
<dbReference type="Pfam" id="PF14478">
    <property type="entry name" value="DUF4430"/>
    <property type="match status" value="1"/>
</dbReference>
<protein>
    <recommendedName>
        <fullName evidence="2">Transcobalamin-like C-terminal domain-containing protein</fullName>
    </recommendedName>
</protein>
<dbReference type="PROSITE" id="PS51257">
    <property type="entry name" value="PROKAR_LIPOPROTEIN"/>
    <property type="match status" value="1"/>
</dbReference>
<dbReference type="eggNOG" id="ENOG5032Y2X">
    <property type="taxonomic scope" value="Bacteria"/>
</dbReference>
<evidence type="ECO:0000259" key="2">
    <source>
        <dbReference type="Pfam" id="PF14478"/>
    </source>
</evidence>
<dbReference type="Gene3D" id="2.170.130.30">
    <property type="match status" value="1"/>
</dbReference>
<name>R3W4L7_9ENTE</name>
<accession>R3W4L7</accession>
<evidence type="ECO:0000256" key="1">
    <source>
        <dbReference type="SAM" id="SignalP"/>
    </source>
</evidence>
<evidence type="ECO:0000313" key="4">
    <source>
        <dbReference type="Proteomes" id="UP000013785"/>
    </source>
</evidence>
<feature type="chain" id="PRO_5039426220" description="Transcobalamin-like C-terminal domain-containing protein" evidence="1">
    <location>
        <begin position="19"/>
        <end position="131"/>
    </location>
</feature>
<dbReference type="Proteomes" id="UP000013785">
    <property type="component" value="Unassembled WGS sequence"/>
</dbReference>
<proteinExistence type="predicted"/>
<organism evidence="3 4">
    <name type="scientific">Enterococcus phoeniculicola ATCC BAA-412</name>
    <dbReference type="NCBI Taxonomy" id="1158610"/>
    <lineage>
        <taxon>Bacteria</taxon>
        <taxon>Bacillati</taxon>
        <taxon>Bacillota</taxon>
        <taxon>Bacilli</taxon>
        <taxon>Lactobacillales</taxon>
        <taxon>Enterococcaceae</taxon>
        <taxon>Enterococcus</taxon>
    </lineage>
</organism>
<dbReference type="OrthoDB" id="2870483at2"/>
<evidence type="ECO:0000313" key="3">
    <source>
        <dbReference type="EMBL" id="EOL42461.1"/>
    </source>
</evidence>
<keyword evidence="4" id="KW-1185">Reference proteome</keyword>
<feature type="signal peptide" evidence="1">
    <location>
        <begin position="1"/>
        <end position="18"/>
    </location>
</feature>
<dbReference type="PATRIC" id="fig|1158610.3.peg.2798"/>
<dbReference type="RefSeq" id="WP_010769448.1">
    <property type="nucleotide sequence ID" value="NZ_ASWE01000001.1"/>
</dbReference>
<reference evidence="3 4" key="1">
    <citation type="submission" date="2013-02" db="EMBL/GenBank/DDBJ databases">
        <title>The Genome Sequence of Enterococcus phoeniculicola BAA-412.</title>
        <authorList>
            <consortium name="The Broad Institute Genome Sequencing Platform"/>
            <consortium name="The Broad Institute Genome Sequencing Center for Infectious Disease"/>
            <person name="Earl A.M."/>
            <person name="Gilmore M.S."/>
            <person name="Lebreton F."/>
            <person name="Walker B."/>
            <person name="Young S.K."/>
            <person name="Zeng Q."/>
            <person name="Gargeya S."/>
            <person name="Fitzgerald M."/>
            <person name="Haas B."/>
            <person name="Abouelleil A."/>
            <person name="Alvarado L."/>
            <person name="Arachchi H.M."/>
            <person name="Berlin A.M."/>
            <person name="Chapman S.B."/>
            <person name="Dewar J."/>
            <person name="Goldberg J."/>
            <person name="Griggs A."/>
            <person name="Gujja S."/>
            <person name="Hansen M."/>
            <person name="Howarth C."/>
            <person name="Imamovic A."/>
            <person name="Larimer J."/>
            <person name="McCowan C."/>
            <person name="Murphy C."/>
            <person name="Neiman D."/>
            <person name="Pearson M."/>
            <person name="Priest M."/>
            <person name="Roberts A."/>
            <person name="Saif S."/>
            <person name="Shea T."/>
            <person name="Sisk P."/>
            <person name="Sykes S."/>
            <person name="Wortman J."/>
            <person name="Nusbaum C."/>
            <person name="Birren B."/>
        </authorList>
    </citation>
    <scope>NUCLEOTIDE SEQUENCE [LARGE SCALE GENOMIC DNA]</scope>
    <source>
        <strain evidence="3 4">ATCC BAA-412</strain>
    </source>
</reference>
<dbReference type="EMBL" id="AJAT01000017">
    <property type="protein sequence ID" value="EOL42461.1"/>
    <property type="molecule type" value="Genomic_DNA"/>
</dbReference>
<dbReference type="STRING" id="154621.RV11_GL002014"/>
<dbReference type="HOGENOM" id="CLU_111954_1_0_9"/>
<comment type="caution">
    <text evidence="3">The sequence shown here is derived from an EMBL/GenBank/DDBJ whole genome shotgun (WGS) entry which is preliminary data.</text>
</comment>
<dbReference type="InterPro" id="IPR027954">
    <property type="entry name" value="Transcobalamin-like_C"/>
</dbReference>
<sequence length="131" mass="13888">MKKIVFSLLLALSTTIFVGCSGDTAPTPSQTTSSSIVSTISVTVTLSVDGKQKDSKKLTVTEGEDLLTAIKSSFSIEETDGFITSIDGNTQDEAAGKYWLFTVNGEMSPVGAKEVVLKQGDKIVFTLDKIS</sequence>
<feature type="domain" description="Transcobalamin-like C-terminal" evidence="2">
    <location>
        <begin position="63"/>
        <end position="128"/>
    </location>
</feature>
<keyword evidence="1" id="KW-0732">Signal</keyword>
<gene>
    <name evidence="3" type="ORF">UC3_02813</name>
</gene>